<keyword evidence="3" id="KW-1185">Reference proteome</keyword>
<dbReference type="CDD" id="cd02440">
    <property type="entry name" value="AdoMet_MTases"/>
    <property type="match status" value="1"/>
</dbReference>
<dbReference type="AlphaFoldDB" id="A0A928VZC5"/>
<accession>A0A928VZC5</accession>
<dbReference type="RefSeq" id="WP_264320686.1">
    <property type="nucleotide sequence ID" value="NZ_JADEXN010000084.1"/>
</dbReference>
<dbReference type="Pfam" id="PF13489">
    <property type="entry name" value="Methyltransf_23"/>
    <property type="match status" value="1"/>
</dbReference>
<evidence type="ECO:0000313" key="3">
    <source>
        <dbReference type="Proteomes" id="UP000621799"/>
    </source>
</evidence>
<evidence type="ECO:0000259" key="1">
    <source>
        <dbReference type="Pfam" id="PF13524"/>
    </source>
</evidence>
<organism evidence="2 3">
    <name type="scientific">Zarconia navalis LEGE 11467</name>
    <dbReference type="NCBI Taxonomy" id="1828826"/>
    <lineage>
        <taxon>Bacteria</taxon>
        <taxon>Bacillati</taxon>
        <taxon>Cyanobacteriota</taxon>
        <taxon>Cyanophyceae</taxon>
        <taxon>Oscillatoriophycideae</taxon>
        <taxon>Oscillatoriales</taxon>
        <taxon>Oscillatoriales incertae sedis</taxon>
        <taxon>Zarconia</taxon>
        <taxon>Zarconia navalis</taxon>
    </lineage>
</organism>
<protein>
    <submittedName>
        <fullName evidence="2">Methyltransferase domain-containing protein</fullName>
    </submittedName>
</protein>
<dbReference type="Gene3D" id="3.40.50.2000">
    <property type="entry name" value="Glycogen Phosphorylase B"/>
    <property type="match status" value="1"/>
</dbReference>
<dbReference type="SUPFAM" id="SSF53335">
    <property type="entry name" value="S-adenosyl-L-methionine-dependent methyltransferases"/>
    <property type="match status" value="1"/>
</dbReference>
<dbReference type="GO" id="GO:0008168">
    <property type="term" value="F:methyltransferase activity"/>
    <property type="evidence" value="ECO:0007669"/>
    <property type="project" value="UniProtKB-KW"/>
</dbReference>
<dbReference type="PANTHER" id="PTHR43861">
    <property type="entry name" value="TRANS-ACONITATE 2-METHYLTRANSFERASE-RELATED"/>
    <property type="match status" value="1"/>
</dbReference>
<feature type="domain" description="Spore protein YkvP/CgeB glycosyl transferase-like" evidence="1">
    <location>
        <begin position="433"/>
        <end position="527"/>
    </location>
</feature>
<dbReference type="Gene3D" id="3.40.50.150">
    <property type="entry name" value="Vaccinia Virus protein VP39"/>
    <property type="match status" value="1"/>
</dbReference>
<sequence length="570" mass="65103">MRSHEDHATLEYRATLLQLMEADARHILEVGCGDGSLARLYKQIAPDCHYVGVERHLETARSAARHLDRVVVGAVESLDLQQFGLEPGTIDSIIYNRVFEDATDPKELLQRHGAWLKPGGTIVASFPNVQYWQTLRSLLRGRWGDDSALARGYRQWFSLDRIREMFAGAGLHLCDVVKLENGDGDSEEFQQQLSEFVQALPLDGDRAVCDTATSEYVVRAVASMAPPRQLLIQTLLLSTIASDRVRVYQPDLLSRTIPGVRTISQVKAADLSVGRPGEDKVFVWQRDRWTLSHAIAVQQPLLSLGYLTVAEIDDDPRFWAEHVNNNFILFRSCHCIQTSTDPLAEFLRQFNPYVRVFPNQLPVLPPPRTYQDDLPVTLFFGALNREADWAEIMPALNRVLARCERRVCVRVIYDRAFFEALETPHKTFEPLCTYERYHQILHQCDVAILPLLPTQFNQMKSDLKWLECAGHGVAVLASPTVYDRSIVEGKTGSIYRSTTEFAFKLHQLIERGDVRRSIAANAYQWVKENRLLCGHYRQRYHWYLEMRDRLPLLTAALRDRVPELFNASSG</sequence>
<dbReference type="EMBL" id="JADEXN010000084">
    <property type="protein sequence ID" value="MBE9040440.1"/>
    <property type="molecule type" value="Genomic_DNA"/>
</dbReference>
<evidence type="ECO:0000313" key="2">
    <source>
        <dbReference type="EMBL" id="MBE9040440.1"/>
    </source>
</evidence>
<dbReference type="SUPFAM" id="SSF53756">
    <property type="entry name" value="UDP-Glycosyltransferase/glycogen phosphorylase"/>
    <property type="match status" value="1"/>
</dbReference>
<dbReference type="Proteomes" id="UP000621799">
    <property type="component" value="Unassembled WGS sequence"/>
</dbReference>
<name>A0A928VZC5_9CYAN</name>
<dbReference type="InterPro" id="IPR029063">
    <property type="entry name" value="SAM-dependent_MTases_sf"/>
</dbReference>
<comment type="caution">
    <text evidence="2">The sequence shown here is derived from an EMBL/GenBank/DDBJ whole genome shotgun (WGS) entry which is preliminary data.</text>
</comment>
<keyword evidence="2" id="KW-0489">Methyltransferase</keyword>
<dbReference type="GO" id="GO:0032259">
    <property type="term" value="P:methylation"/>
    <property type="evidence" value="ECO:0007669"/>
    <property type="project" value="UniProtKB-KW"/>
</dbReference>
<reference evidence="2" key="1">
    <citation type="submission" date="2020-10" db="EMBL/GenBank/DDBJ databases">
        <authorList>
            <person name="Castelo-Branco R."/>
            <person name="Eusebio N."/>
            <person name="Adriana R."/>
            <person name="Vieira A."/>
            <person name="Brugerolle De Fraissinette N."/>
            <person name="Rezende De Castro R."/>
            <person name="Schneider M.P."/>
            <person name="Vasconcelos V."/>
            <person name="Leao P.N."/>
        </authorList>
    </citation>
    <scope>NUCLEOTIDE SEQUENCE</scope>
    <source>
        <strain evidence="2">LEGE 11467</strain>
    </source>
</reference>
<proteinExistence type="predicted"/>
<dbReference type="Pfam" id="PF13524">
    <property type="entry name" value="Glyco_trans_1_2"/>
    <property type="match status" value="1"/>
</dbReference>
<dbReference type="InterPro" id="IPR055259">
    <property type="entry name" value="YkvP/CgeB_Glyco_trans-like"/>
</dbReference>
<gene>
    <name evidence="2" type="ORF">IQ235_06510</name>
</gene>
<keyword evidence="2" id="KW-0808">Transferase</keyword>